<evidence type="ECO:0000256" key="2">
    <source>
        <dbReference type="ARBA" id="ARBA00022679"/>
    </source>
</evidence>
<dbReference type="InterPro" id="IPR029062">
    <property type="entry name" value="Class_I_gatase-like"/>
</dbReference>
<proteinExistence type="predicted"/>
<dbReference type="GO" id="GO:0009086">
    <property type="term" value="P:methionine biosynthetic process"/>
    <property type="evidence" value="ECO:0007669"/>
    <property type="project" value="UniProtKB-KW"/>
</dbReference>
<dbReference type="EC" id="2.3.1.46" evidence="5"/>
<evidence type="ECO:0000313" key="5">
    <source>
        <dbReference type="EMBL" id="VFS26757.1"/>
    </source>
</evidence>
<dbReference type="SUPFAM" id="SSF52317">
    <property type="entry name" value="Class I glutamine amidotransferase-like"/>
    <property type="match status" value="1"/>
</dbReference>
<keyword evidence="2 5" id="KW-0808">Transferase</keyword>
<dbReference type="PANTHER" id="PTHR20919">
    <property type="entry name" value="HOMOSERINE O-SUCCINYLTRANSFERASE"/>
    <property type="match status" value="1"/>
</dbReference>
<gene>
    <name evidence="5" type="primary">metA_2</name>
    <name evidence="5" type="ORF">NCTC12126_02515</name>
</gene>
<dbReference type="AlphaFoldDB" id="A0A484XTL8"/>
<sequence>MPASPRNTPSEHLNNFYCNFDDIRDDNFDGLIVTGAPLGLVEFNDVAYWPQIKQVLEWAKDHVTSTLFVCWAVQAALNILYGIPKPNPHRKNSPAYTNTISCTLMRC</sequence>
<keyword evidence="4 5" id="KW-0012">Acyltransferase</keyword>
<organism evidence="5 6">
    <name type="scientific">Enterobacter cancerogenus</name>
    <dbReference type="NCBI Taxonomy" id="69218"/>
    <lineage>
        <taxon>Bacteria</taxon>
        <taxon>Pseudomonadati</taxon>
        <taxon>Pseudomonadota</taxon>
        <taxon>Gammaproteobacteria</taxon>
        <taxon>Enterobacterales</taxon>
        <taxon>Enterobacteriaceae</taxon>
        <taxon>Enterobacter</taxon>
        <taxon>Enterobacter cloacae complex</taxon>
    </lineage>
</organism>
<dbReference type="Pfam" id="PF04204">
    <property type="entry name" value="HTS"/>
    <property type="match status" value="1"/>
</dbReference>
<evidence type="ECO:0000256" key="4">
    <source>
        <dbReference type="ARBA" id="ARBA00023315"/>
    </source>
</evidence>
<protein>
    <submittedName>
        <fullName evidence="5">Homoserine O-succinyltransferase</fullName>
        <ecNumber evidence="5">2.3.1.46</ecNumber>
    </submittedName>
</protein>
<dbReference type="GO" id="GO:0008899">
    <property type="term" value="F:homoserine O-succinyltransferase activity"/>
    <property type="evidence" value="ECO:0007669"/>
    <property type="project" value="UniProtKB-EC"/>
</dbReference>
<evidence type="ECO:0000256" key="3">
    <source>
        <dbReference type="ARBA" id="ARBA00023167"/>
    </source>
</evidence>
<dbReference type="Gene3D" id="3.40.50.880">
    <property type="match status" value="1"/>
</dbReference>
<keyword evidence="3" id="KW-0486">Methionine biosynthesis</keyword>
<evidence type="ECO:0000256" key="1">
    <source>
        <dbReference type="ARBA" id="ARBA00022605"/>
    </source>
</evidence>
<name>A0A484XTL8_9ENTR</name>
<dbReference type="EMBL" id="CAADIW010000022">
    <property type="protein sequence ID" value="VFS26757.1"/>
    <property type="molecule type" value="Genomic_DNA"/>
</dbReference>
<dbReference type="PANTHER" id="PTHR20919:SF0">
    <property type="entry name" value="HOMOSERINE O-SUCCINYLTRANSFERASE"/>
    <property type="match status" value="1"/>
</dbReference>
<dbReference type="InterPro" id="IPR033752">
    <property type="entry name" value="MetA_family"/>
</dbReference>
<dbReference type="Proteomes" id="UP000351155">
    <property type="component" value="Unassembled WGS sequence"/>
</dbReference>
<accession>A0A484XTL8</accession>
<evidence type="ECO:0000313" key="6">
    <source>
        <dbReference type="Proteomes" id="UP000351155"/>
    </source>
</evidence>
<keyword evidence="1" id="KW-0028">Amino-acid biosynthesis</keyword>
<reference evidence="5 6" key="1">
    <citation type="submission" date="2019-03" db="EMBL/GenBank/DDBJ databases">
        <authorList>
            <consortium name="Pathogen Informatics"/>
        </authorList>
    </citation>
    <scope>NUCLEOTIDE SEQUENCE [LARGE SCALE GENOMIC DNA]</scope>
    <source>
        <strain evidence="5 6">NCTC12126</strain>
    </source>
</reference>